<sequence>MTHGTQPPQPQDTPRTTAIRNAAAAANAHQTNPTPHTLRLMQHAVQTAQNHGATLHDIRNARTTAATA</sequence>
<reference evidence="1" key="2">
    <citation type="submission" date="2020-09" db="EMBL/GenBank/DDBJ databases">
        <authorList>
            <person name="Sun Q."/>
            <person name="Ohkuma M."/>
        </authorList>
    </citation>
    <scope>NUCLEOTIDE SEQUENCE</scope>
    <source>
        <strain evidence="1">JCM 4477</strain>
    </source>
</reference>
<organism evidence="1 2">
    <name type="scientific">Streptomyces fumanus</name>
    <dbReference type="NCBI Taxonomy" id="67302"/>
    <lineage>
        <taxon>Bacteria</taxon>
        <taxon>Bacillati</taxon>
        <taxon>Actinomycetota</taxon>
        <taxon>Actinomycetes</taxon>
        <taxon>Kitasatosporales</taxon>
        <taxon>Streptomycetaceae</taxon>
        <taxon>Streptomyces</taxon>
    </lineage>
</organism>
<evidence type="ECO:0000313" key="2">
    <source>
        <dbReference type="Proteomes" id="UP000630718"/>
    </source>
</evidence>
<gene>
    <name evidence="1" type="ORF">GCM10018772_05110</name>
</gene>
<reference evidence="1" key="1">
    <citation type="journal article" date="2014" name="Int. J. Syst. Evol. Microbiol.">
        <title>Complete genome sequence of Corynebacterium casei LMG S-19264T (=DSM 44701T), isolated from a smear-ripened cheese.</title>
        <authorList>
            <consortium name="US DOE Joint Genome Institute (JGI-PGF)"/>
            <person name="Walter F."/>
            <person name="Albersmeier A."/>
            <person name="Kalinowski J."/>
            <person name="Ruckert C."/>
        </authorList>
    </citation>
    <scope>NUCLEOTIDE SEQUENCE</scope>
    <source>
        <strain evidence="1">JCM 4477</strain>
    </source>
</reference>
<protein>
    <submittedName>
        <fullName evidence="1">Uncharacterized protein</fullName>
    </submittedName>
</protein>
<proteinExistence type="predicted"/>
<dbReference type="AlphaFoldDB" id="A0A919A3A1"/>
<dbReference type="RefSeq" id="WP_190202402.1">
    <property type="nucleotide sequence ID" value="NZ_BNBI01000001.1"/>
</dbReference>
<evidence type="ECO:0000313" key="1">
    <source>
        <dbReference type="EMBL" id="GHE84949.1"/>
    </source>
</evidence>
<comment type="caution">
    <text evidence="1">The sequence shown here is derived from an EMBL/GenBank/DDBJ whole genome shotgun (WGS) entry which is preliminary data.</text>
</comment>
<name>A0A919A3A1_9ACTN</name>
<dbReference type="Proteomes" id="UP000630718">
    <property type="component" value="Unassembled WGS sequence"/>
</dbReference>
<accession>A0A919A3A1</accession>
<dbReference type="EMBL" id="BNBI01000001">
    <property type="protein sequence ID" value="GHE84949.1"/>
    <property type="molecule type" value="Genomic_DNA"/>
</dbReference>
<keyword evidence="2" id="KW-1185">Reference proteome</keyword>